<evidence type="ECO:0000313" key="1">
    <source>
        <dbReference type="EMBL" id="KAK4045846.1"/>
    </source>
</evidence>
<protein>
    <submittedName>
        <fullName evidence="1">Uncharacterized protein</fullName>
    </submittedName>
</protein>
<sequence>MTLNALLNGNHSITNYISRRMVRNYKRKNIDQVTECQAKDIVMKKKASGISFRKLAIKGMSKSTNHRVCQKISQIDPNHTSLRRSFHRRQVFSPKQETALAAYLIVAQKLNHGLTPADTRKLAFVYAKANQIVIPSGWQLREEAMIKIKNPVNCKH</sequence>
<comment type="caution">
    <text evidence="1">The sequence shown here is derived from an EMBL/GenBank/DDBJ whole genome shotgun (WGS) entry which is preliminary data.</text>
</comment>
<proteinExistence type="predicted"/>
<keyword evidence="2" id="KW-1185">Reference proteome</keyword>
<gene>
    <name evidence="1" type="ORF">OUZ56_033905</name>
</gene>
<organism evidence="1 2">
    <name type="scientific">Daphnia magna</name>
    <dbReference type="NCBI Taxonomy" id="35525"/>
    <lineage>
        <taxon>Eukaryota</taxon>
        <taxon>Metazoa</taxon>
        <taxon>Ecdysozoa</taxon>
        <taxon>Arthropoda</taxon>
        <taxon>Crustacea</taxon>
        <taxon>Branchiopoda</taxon>
        <taxon>Diplostraca</taxon>
        <taxon>Cladocera</taxon>
        <taxon>Anomopoda</taxon>
        <taxon>Daphniidae</taxon>
        <taxon>Daphnia</taxon>
    </lineage>
</organism>
<accession>A0ABR0BB81</accession>
<evidence type="ECO:0000313" key="2">
    <source>
        <dbReference type="Proteomes" id="UP001234178"/>
    </source>
</evidence>
<name>A0ABR0BB81_9CRUS</name>
<dbReference type="Proteomes" id="UP001234178">
    <property type="component" value="Unassembled WGS sequence"/>
</dbReference>
<dbReference type="EMBL" id="JAOYFB010000069">
    <property type="protein sequence ID" value="KAK4045846.1"/>
    <property type="molecule type" value="Genomic_DNA"/>
</dbReference>
<reference evidence="1 2" key="1">
    <citation type="journal article" date="2023" name="Nucleic Acids Res.">
        <title>The hologenome of Daphnia magna reveals possible DNA methylation and microbiome-mediated evolution of the host genome.</title>
        <authorList>
            <person name="Chaturvedi A."/>
            <person name="Li X."/>
            <person name="Dhandapani V."/>
            <person name="Marshall H."/>
            <person name="Kissane S."/>
            <person name="Cuenca-Cambronero M."/>
            <person name="Asole G."/>
            <person name="Calvet F."/>
            <person name="Ruiz-Romero M."/>
            <person name="Marangio P."/>
            <person name="Guigo R."/>
            <person name="Rago D."/>
            <person name="Mirbahai L."/>
            <person name="Eastwood N."/>
            <person name="Colbourne J.K."/>
            <person name="Zhou J."/>
            <person name="Mallon E."/>
            <person name="Orsini L."/>
        </authorList>
    </citation>
    <scope>NUCLEOTIDE SEQUENCE [LARGE SCALE GENOMIC DNA]</scope>
    <source>
        <strain evidence="1">LRV0_1</strain>
    </source>
</reference>